<keyword evidence="1" id="KW-0472">Membrane</keyword>
<dbReference type="EMBL" id="UINC01130351">
    <property type="protein sequence ID" value="SVD11366.1"/>
    <property type="molecule type" value="Genomic_DNA"/>
</dbReference>
<gene>
    <name evidence="3" type="ORF">METZ01_LOCUS364220</name>
</gene>
<feature type="domain" description="Apolipoprotein N-acyltransferase N-terminal" evidence="2">
    <location>
        <begin position="18"/>
        <end position="187"/>
    </location>
</feature>
<evidence type="ECO:0000256" key="1">
    <source>
        <dbReference type="SAM" id="Phobius"/>
    </source>
</evidence>
<feature type="transmembrane region" description="Helical" evidence="1">
    <location>
        <begin position="204"/>
        <end position="225"/>
    </location>
</feature>
<reference evidence="3" key="1">
    <citation type="submission" date="2018-05" db="EMBL/GenBank/DDBJ databases">
        <authorList>
            <person name="Lanie J.A."/>
            <person name="Ng W.-L."/>
            <person name="Kazmierczak K.M."/>
            <person name="Andrzejewski T.M."/>
            <person name="Davidsen T.M."/>
            <person name="Wayne K.J."/>
            <person name="Tettelin H."/>
            <person name="Glass J.I."/>
            <person name="Rusch D."/>
            <person name="Podicherti R."/>
            <person name="Tsui H.-C.T."/>
            <person name="Winkler M.E."/>
        </authorList>
    </citation>
    <scope>NUCLEOTIDE SEQUENCE</scope>
</reference>
<dbReference type="InterPro" id="IPR045378">
    <property type="entry name" value="LNT_N"/>
</dbReference>
<protein>
    <recommendedName>
        <fullName evidence="2">Apolipoprotein N-acyltransferase N-terminal domain-containing protein</fullName>
    </recommendedName>
</protein>
<dbReference type="AlphaFoldDB" id="A0A382SNG7"/>
<feature type="non-terminal residue" evidence="3">
    <location>
        <position position="270"/>
    </location>
</feature>
<keyword evidence="1" id="KW-0812">Transmembrane</keyword>
<dbReference type="GO" id="GO:0016020">
    <property type="term" value="C:membrane"/>
    <property type="evidence" value="ECO:0007669"/>
    <property type="project" value="InterPro"/>
</dbReference>
<dbReference type="GO" id="GO:0042158">
    <property type="term" value="P:lipoprotein biosynthetic process"/>
    <property type="evidence" value="ECO:0007669"/>
    <property type="project" value="InterPro"/>
</dbReference>
<feature type="transmembrane region" description="Helical" evidence="1">
    <location>
        <begin position="62"/>
        <end position="83"/>
    </location>
</feature>
<proteinExistence type="predicted"/>
<feature type="transmembrane region" description="Helical" evidence="1">
    <location>
        <begin position="95"/>
        <end position="118"/>
    </location>
</feature>
<name>A0A382SNG7_9ZZZZ</name>
<dbReference type="GO" id="GO:0016410">
    <property type="term" value="F:N-acyltransferase activity"/>
    <property type="evidence" value="ECO:0007669"/>
    <property type="project" value="InterPro"/>
</dbReference>
<accession>A0A382SNG7</accession>
<feature type="transmembrane region" description="Helical" evidence="1">
    <location>
        <begin position="171"/>
        <end position="192"/>
    </location>
</feature>
<dbReference type="PANTHER" id="PTHR38686">
    <property type="entry name" value="APOLIPOPROTEIN N-ACYLTRANSFERASE"/>
    <property type="match status" value="1"/>
</dbReference>
<evidence type="ECO:0000259" key="2">
    <source>
        <dbReference type="Pfam" id="PF20154"/>
    </source>
</evidence>
<dbReference type="InterPro" id="IPR004563">
    <property type="entry name" value="Apolipo_AcylTrfase"/>
</dbReference>
<dbReference type="Pfam" id="PF20154">
    <property type="entry name" value="LNT_N"/>
    <property type="match status" value="1"/>
</dbReference>
<keyword evidence="1" id="KW-1133">Transmembrane helix</keyword>
<sequence length="270" mass="29817">MNPSNSFKTKAWWAIPSSGILIGLNAPGFGTQWIGFLALIPLLLVLENTFSDPLHSTKRKLLQTLVFCWMAAGLGSSIGAYWITHSSHVFGHLPWLVATGVAFIGYGFEVGLLLWLSLAGPLVFIRHDHLWGLPLRIFWFVVVDANAPRLIDWNFGGLTLSGFPLVEQSADLIGSSGLSLFMVSSNLLLVAWSSSKTRRNSFKMLTRLSLIFMFLFLAAAGYGYLKKATLLKSSSENSFQKVWIGAVQPNFSLQDLASNPELAHSERKQN</sequence>
<organism evidence="3">
    <name type="scientific">marine metagenome</name>
    <dbReference type="NCBI Taxonomy" id="408172"/>
    <lineage>
        <taxon>unclassified sequences</taxon>
        <taxon>metagenomes</taxon>
        <taxon>ecological metagenomes</taxon>
    </lineage>
</organism>
<dbReference type="PANTHER" id="PTHR38686:SF1">
    <property type="entry name" value="APOLIPOPROTEIN N-ACYLTRANSFERASE"/>
    <property type="match status" value="1"/>
</dbReference>
<evidence type="ECO:0000313" key="3">
    <source>
        <dbReference type="EMBL" id="SVD11366.1"/>
    </source>
</evidence>
<feature type="transmembrane region" description="Helical" evidence="1">
    <location>
        <begin position="33"/>
        <end position="50"/>
    </location>
</feature>